<gene>
    <name evidence="1" type="ORF">HA050_00645</name>
</gene>
<name>A0ABX0KML6_9NEIS</name>
<protein>
    <submittedName>
        <fullName evidence="1">Uncharacterized protein</fullName>
    </submittedName>
</protein>
<evidence type="ECO:0000313" key="1">
    <source>
        <dbReference type="EMBL" id="NHQ84624.1"/>
    </source>
</evidence>
<keyword evidence="2" id="KW-1185">Reference proteome</keyword>
<evidence type="ECO:0000313" key="2">
    <source>
        <dbReference type="Proteomes" id="UP000712570"/>
    </source>
</evidence>
<dbReference type="EMBL" id="JAAOLX010000001">
    <property type="protein sequence ID" value="NHQ84624.1"/>
    <property type="molecule type" value="Genomic_DNA"/>
</dbReference>
<sequence length="64" mass="6874">MGVSGCTSCQTGGIEALKAYDHQYQMKLQEDYVRQTQVAPERLTQGENNPVTGAISGSVINLSV</sequence>
<proteinExistence type="predicted"/>
<accession>A0ABX0KML6</accession>
<dbReference type="Proteomes" id="UP000712570">
    <property type="component" value="Unassembled WGS sequence"/>
</dbReference>
<comment type="caution">
    <text evidence="1">The sequence shown here is derived from an EMBL/GenBank/DDBJ whole genome shotgun (WGS) entry which is preliminary data.</text>
</comment>
<organism evidence="1 2">
    <name type="scientific">Iodobacter violaceini</name>
    <dbReference type="NCBI Taxonomy" id="3044271"/>
    <lineage>
        <taxon>Bacteria</taxon>
        <taxon>Pseudomonadati</taxon>
        <taxon>Pseudomonadota</taxon>
        <taxon>Betaproteobacteria</taxon>
        <taxon>Neisseriales</taxon>
        <taxon>Chitinibacteraceae</taxon>
        <taxon>Iodobacter</taxon>
    </lineage>
</organism>
<reference evidence="1 2" key="1">
    <citation type="submission" date="2020-03" db="EMBL/GenBank/DDBJ databases">
        <title>Draft genome sequence of environmentally isolated violet-colored cultures.</title>
        <authorList>
            <person name="Wilson H.S."/>
        </authorList>
    </citation>
    <scope>NUCLEOTIDE SEQUENCE [LARGE SCALE GENOMIC DNA]</scope>
    <source>
        <strain evidence="1 2">HSC-16F04</strain>
    </source>
</reference>
<dbReference type="RefSeq" id="WP_166820782.1">
    <property type="nucleotide sequence ID" value="NZ_JAAOLX010000001.1"/>
</dbReference>